<dbReference type="AlphaFoldDB" id="A0A225WN93"/>
<dbReference type="Pfam" id="PF13385">
    <property type="entry name" value="Laminin_G_3"/>
    <property type="match status" value="1"/>
</dbReference>
<protein>
    <recommendedName>
        <fullName evidence="3">LamG-like jellyroll fold domain-containing protein</fullName>
    </recommendedName>
</protein>
<dbReference type="OrthoDB" id="3219396at2759"/>
<keyword evidence="2" id="KW-1185">Reference proteome</keyword>
<evidence type="ECO:0008006" key="3">
    <source>
        <dbReference type="Google" id="ProtNLM"/>
    </source>
</evidence>
<dbReference type="EMBL" id="NBNE01000488">
    <property type="protein sequence ID" value="OWZ19101.1"/>
    <property type="molecule type" value="Genomic_DNA"/>
</dbReference>
<evidence type="ECO:0000313" key="1">
    <source>
        <dbReference type="EMBL" id="OWZ19101.1"/>
    </source>
</evidence>
<dbReference type="SUPFAM" id="SSF49899">
    <property type="entry name" value="Concanavalin A-like lectins/glucanases"/>
    <property type="match status" value="1"/>
</dbReference>
<sequence>MFTMDAWFSLSLATQSIKQGGVLFGLQNQECRNIGGRWSDFNCQILHVDGNRNLYCSVTDAKPCVAHQLETKRWYHVALVFEGQVQRIYLNGQLVDQQHNQNPQQLEWFPDWYAQVGTGFFYDGWYGFHGVVDHFRIWHEAMTADQIIVLGSDCATVLPRPEFSLKRDVSFAMAQGVEKVRCSRPRERWCEVVTAWKQTDEPECDVEQDVNRDVQAKTKCVPERGENTHQSNKCQGRRYKRKKKLGKRRALEREIKLGFNA</sequence>
<reference evidence="2" key="1">
    <citation type="submission" date="2017-03" db="EMBL/GenBank/DDBJ databases">
        <title>Phytopthora megakarya and P. palmivora, two closely related causual agents of cacao black pod achieved similar genome size and gene model numbers by different mechanisms.</title>
        <authorList>
            <person name="Ali S."/>
            <person name="Shao J."/>
            <person name="Larry D.J."/>
            <person name="Kronmiller B."/>
            <person name="Shen D."/>
            <person name="Strem M.D."/>
            <person name="Melnick R.L."/>
            <person name="Guiltinan M.J."/>
            <person name="Tyler B.M."/>
            <person name="Meinhardt L.W."/>
            <person name="Bailey B.A."/>
        </authorList>
    </citation>
    <scope>NUCLEOTIDE SEQUENCE [LARGE SCALE GENOMIC DNA]</scope>
    <source>
        <strain evidence="2">zdho120</strain>
    </source>
</reference>
<comment type="caution">
    <text evidence="1">The sequence shown here is derived from an EMBL/GenBank/DDBJ whole genome shotgun (WGS) entry which is preliminary data.</text>
</comment>
<organism evidence="1 2">
    <name type="scientific">Phytophthora megakarya</name>
    <dbReference type="NCBI Taxonomy" id="4795"/>
    <lineage>
        <taxon>Eukaryota</taxon>
        <taxon>Sar</taxon>
        <taxon>Stramenopiles</taxon>
        <taxon>Oomycota</taxon>
        <taxon>Peronosporomycetes</taxon>
        <taxon>Peronosporales</taxon>
        <taxon>Peronosporaceae</taxon>
        <taxon>Phytophthora</taxon>
    </lineage>
</organism>
<dbReference type="Gene3D" id="2.60.120.200">
    <property type="match status" value="1"/>
</dbReference>
<proteinExistence type="predicted"/>
<dbReference type="Proteomes" id="UP000198211">
    <property type="component" value="Unassembled WGS sequence"/>
</dbReference>
<name>A0A225WN93_9STRA</name>
<accession>A0A225WN93</accession>
<gene>
    <name evidence="1" type="ORF">PHMEG_0006700</name>
</gene>
<evidence type="ECO:0000313" key="2">
    <source>
        <dbReference type="Proteomes" id="UP000198211"/>
    </source>
</evidence>
<dbReference type="InterPro" id="IPR013320">
    <property type="entry name" value="ConA-like_dom_sf"/>
</dbReference>